<comment type="similarity">
    <text evidence="2">Belongs to the EamA transporter family.</text>
</comment>
<feature type="transmembrane region" description="Helical" evidence="7">
    <location>
        <begin position="223"/>
        <end position="241"/>
    </location>
</feature>
<feature type="transmembrane region" description="Helical" evidence="7">
    <location>
        <begin position="79"/>
        <end position="99"/>
    </location>
</feature>
<protein>
    <submittedName>
        <fullName evidence="9">DMT family transporter</fullName>
    </submittedName>
</protein>
<reference evidence="9 10" key="1">
    <citation type="submission" date="2020-08" db="EMBL/GenBank/DDBJ databases">
        <authorList>
            <person name="Liu C."/>
            <person name="Sun Q."/>
        </authorList>
    </citation>
    <scope>NUCLEOTIDE SEQUENCE [LARGE SCALE GENOMIC DNA]</scope>
    <source>
        <strain evidence="9 10">NSJ-29</strain>
    </source>
</reference>
<feature type="transmembrane region" description="Helical" evidence="7">
    <location>
        <begin position="39"/>
        <end position="58"/>
    </location>
</feature>
<dbReference type="InterPro" id="IPR051258">
    <property type="entry name" value="Diverse_Substrate_Transporter"/>
</dbReference>
<keyword evidence="10" id="KW-1185">Reference proteome</keyword>
<keyword evidence="4 7" id="KW-0812">Transmembrane</keyword>
<dbReference type="Pfam" id="PF00892">
    <property type="entry name" value="EamA"/>
    <property type="match status" value="2"/>
</dbReference>
<keyword evidence="6 7" id="KW-0472">Membrane</keyword>
<dbReference type="InterPro" id="IPR037185">
    <property type="entry name" value="EmrE-like"/>
</dbReference>
<evidence type="ECO:0000313" key="10">
    <source>
        <dbReference type="Proteomes" id="UP000515860"/>
    </source>
</evidence>
<feature type="transmembrane region" description="Helical" evidence="7">
    <location>
        <begin position="164"/>
        <end position="183"/>
    </location>
</feature>
<comment type="subcellular location">
    <subcellularLocation>
        <location evidence="1">Cell membrane</location>
        <topology evidence="1">Multi-pass membrane protein</topology>
    </subcellularLocation>
</comment>
<dbReference type="PANTHER" id="PTHR42920">
    <property type="entry name" value="OS03G0707200 PROTEIN-RELATED"/>
    <property type="match status" value="1"/>
</dbReference>
<dbReference type="AlphaFoldDB" id="A0A7G9GE53"/>
<sequence>MNHQNIRNSFLLLLAAVIWGVSFVAQSVGMEYIGPFAFNGIRCLIGGLVLIPVILLLNRNKASGQKEAELSGHPVNRHNCLLAGGIICGICLFLASTFQQFGIQYTTVGKAGFITAFYIILVPVFGLFLKKKCTPLIWISVLLALGGLYLLCIKDGFSIGLGDIYVFICAILFSVHILVIDYFSPRVDGVKLACIQFFICGVLSVICMLIFESSTTLTAVLSAWKPLLYAGALSCGVAYTLQIIGQRNMNPTVASLLLSMESCISVIAGWLILGQALTLREIGGCVLMFIAIVLAQVPAKNPFTSGNKNYIM</sequence>
<feature type="domain" description="EamA" evidence="8">
    <location>
        <begin position="10"/>
        <end position="151"/>
    </location>
</feature>
<dbReference type="GO" id="GO:0005886">
    <property type="term" value="C:plasma membrane"/>
    <property type="evidence" value="ECO:0007669"/>
    <property type="project" value="UniProtKB-SubCell"/>
</dbReference>
<dbReference type="EMBL" id="CP060635">
    <property type="protein sequence ID" value="QNM09085.1"/>
    <property type="molecule type" value="Genomic_DNA"/>
</dbReference>
<feature type="transmembrane region" description="Helical" evidence="7">
    <location>
        <begin position="253"/>
        <end position="273"/>
    </location>
</feature>
<keyword evidence="5 7" id="KW-1133">Transmembrane helix</keyword>
<dbReference type="PANTHER" id="PTHR42920:SF5">
    <property type="entry name" value="EAMA DOMAIN-CONTAINING PROTEIN"/>
    <property type="match status" value="1"/>
</dbReference>
<dbReference type="RefSeq" id="WP_118642458.1">
    <property type="nucleotide sequence ID" value="NZ_CP060635.1"/>
</dbReference>
<evidence type="ECO:0000256" key="1">
    <source>
        <dbReference type="ARBA" id="ARBA00004651"/>
    </source>
</evidence>
<accession>A0A7G9GE53</accession>
<dbReference type="Proteomes" id="UP000515860">
    <property type="component" value="Chromosome"/>
</dbReference>
<evidence type="ECO:0000256" key="7">
    <source>
        <dbReference type="SAM" id="Phobius"/>
    </source>
</evidence>
<keyword evidence="3" id="KW-1003">Cell membrane</keyword>
<gene>
    <name evidence="9" type="ORF">H9Q79_01960</name>
</gene>
<proteinExistence type="inferred from homology"/>
<dbReference type="SUPFAM" id="SSF103481">
    <property type="entry name" value="Multidrug resistance efflux transporter EmrE"/>
    <property type="match status" value="2"/>
</dbReference>
<feature type="transmembrane region" description="Helical" evidence="7">
    <location>
        <begin position="190"/>
        <end position="211"/>
    </location>
</feature>
<dbReference type="KEGG" id="whj:H9Q79_01960"/>
<dbReference type="InterPro" id="IPR000620">
    <property type="entry name" value="EamA_dom"/>
</dbReference>
<feature type="transmembrane region" description="Helical" evidence="7">
    <location>
        <begin position="279"/>
        <end position="299"/>
    </location>
</feature>
<evidence type="ECO:0000259" key="8">
    <source>
        <dbReference type="Pfam" id="PF00892"/>
    </source>
</evidence>
<evidence type="ECO:0000256" key="4">
    <source>
        <dbReference type="ARBA" id="ARBA00022692"/>
    </source>
</evidence>
<evidence type="ECO:0000256" key="2">
    <source>
        <dbReference type="ARBA" id="ARBA00007362"/>
    </source>
</evidence>
<feature type="domain" description="EamA" evidence="8">
    <location>
        <begin position="161"/>
        <end position="294"/>
    </location>
</feature>
<evidence type="ECO:0000256" key="5">
    <source>
        <dbReference type="ARBA" id="ARBA00022989"/>
    </source>
</evidence>
<organism evidence="9 10">
    <name type="scientific">Wansuia hejianensis</name>
    <dbReference type="NCBI Taxonomy" id="2763667"/>
    <lineage>
        <taxon>Bacteria</taxon>
        <taxon>Bacillati</taxon>
        <taxon>Bacillota</taxon>
        <taxon>Clostridia</taxon>
        <taxon>Lachnospirales</taxon>
        <taxon>Lachnospiraceae</taxon>
        <taxon>Wansuia</taxon>
    </lineage>
</organism>
<evidence type="ECO:0000313" key="9">
    <source>
        <dbReference type="EMBL" id="QNM09085.1"/>
    </source>
</evidence>
<evidence type="ECO:0000256" key="3">
    <source>
        <dbReference type="ARBA" id="ARBA00022475"/>
    </source>
</evidence>
<feature type="transmembrane region" description="Helical" evidence="7">
    <location>
        <begin position="136"/>
        <end position="152"/>
    </location>
</feature>
<name>A0A7G9GE53_9FIRM</name>
<evidence type="ECO:0000256" key="6">
    <source>
        <dbReference type="ARBA" id="ARBA00023136"/>
    </source>
</evidence>
<feature type="transmembrane region" description="Helical" evidence="7">
    <location>
        <begin position="111"/>
        <end position="129"/>
    </location>
</feature>